<evidence type="ECO:0000256" key="1">
    <source>
        <dbReference type="SAM" id="SignalP"/>
    </source>
</evidence>
<reference evidence="2" key="1">
    <citation type="submission" date="2022-11" db="EMBL/GenBank/DDBJ databases">
        <title>The characterization of three novel Bacteroidetes species and genomic analysis of their roles in tidal elemental geochemical cycles.</title>
        <authorList>
            <person name="Ma K.-J."/>
        </authorList>
    </citation>
    <scope>NUCLEOTIDE SEQUENCE</scope>
    <source>
        <strain evidence="2">M415</strain>
    </source>
</reference>
<dbReference type="Proteomes" id="UP001207116">
    <property type="component" value="Unassembled WGS sequence"/>
</dbReference>
<feature type="chain" id="PRO_5041933117" evidence="1">
    <location>
        <begin position="37"/>
        <end position="403"/>
    </location>
</feature>
<feature type="signal peptide" evidence="1">
    <location>
        <begin position="1"/>
        <end position="36"/>
    </location>
</feature>
<protein>
    <submittedName>
        <fullName evidence="2">Gliding motility-associated C-terminal domain-containing protein</fullName>
    </submittedName>
</protein>
<sequence>MRSTRNIILLLPKVFSYLLKSSLPALLLLAAVSLTAQEAVHNFGNMQVHDAAQVGFHMDLTNDGTFDQNLGLVGFYSDTNPLTISGAFSPVFFDTEIAVDNGLYLETAISVNNNGNLIVGNIITSRRATDVFSNFMDFSFYTGESSVSKVDGYAAITNKETFVFPVGDQDRLRPLTIDSDAINAQVKCAYFPENPNSPKSIDGVFSTERRSSQYISVSDKEFWRLEGDVPSRVTLTWDEYSNMRAWAEYLTDIKVMGWSKSENQWVNLGNTGVEGGMANGSITSDTFLPNEYEILTLGGNDEDLQTYDTIELDNYYMTPNGDGQNDVLEIENLDRSANNSIQIFDRYGVMVYSKDNYQNDFDGRSNREQVIQRNSGLASGIYFYVITMHDLQQKHQGYLYLSN</sequence>
<organism evidence="2 3">
    <name type="scientific">Lentiprolixibacter aurantiacus</name>
    <dbReference type="NCBI Taxonomy" id="2993939"/>
    <lineage>
        <taxon>Bacteria</taxon>
        <taxon>Pseudomonadati</taxon>
        <taxon>Bacteroidota</taxon>
        <taxon>Flavobacteriia</taxon>
        <taxon>Flavobacteriales</taxon>
        <taxon>Flavobacteriaceae</taxon>
        <taxon>Lentiprolixibacter</taxon>
    </lineage>
</organism>
<dbReference type="InterPro" id="IPR026341">
    <property type="entry name" value="T9SS_type_B"/>
</dbReference>
<proteinExistence type="predicted"/>
<dbReference type="Pfam" id="PF13585">
    <property type="entry name" value="CHU_C"/>
    <property type="match status" value="1"/>
</dbReference>
<accession>A0AAE3MK89</accession>
<evidence type="ECO:0000313" key="2">
    <source>
        <dbReference type="EMBL" id="MCX2719240.1"/>
    </source>
</evidence>
<dbReference type="EMBL" id="JAPFQP010000001">
    <property type="protein sequence ID" value="MCX2719240.1"/>
    <property type="molecule type" value="Genomic_DNA"/>
</dbReference>
<gene>
    <name evidence="2" type="ORF">OO016_06470</name>
</gene>
<dbReference type="RefSeq" id="WP_266011738.1">
    <property type="nucleotide sequence ID" value="NZ_JAPFQP010000001.1"/>
</dbReference>
<dbReference type="AlphaFoldDB" id="A0AAE3MK89"/>
<name>A0AAE3MK89_9FLAO</name>
<dbReference type="NCBIfam" id="TIGR04131">
    <property type="entry name" value="Bac_Flav_CTERM"/>
    <property type="match status" value="1"/>
</dbReference>
<evidence type="ECO:0000313" key="3">
    <source>
        <dbReference type="Proteomes" id="UP001207116"/>
    </source>
</evidence>
<comment type="caution">
    <text evidence="2">The sequence shown here is derived from an EMBL/GenBank/DDBJ whole genome shotgun (WGS) entry which is preliminary data.</text>
</comment>
<keyword evidence="3" id="KW-1185">Reference proteome</keyword>
<keyword evidence="1" id="KW-0732">Signal</keyword>